<dbReference type="PANTHER" id="PTHR31543:SF0">
    <property type="entry name" value="DYNEIN REGULATORY COMPLEX SUBUNIT 4"/>
    <property type="match status" value="1"/>
</dbReference>
<dbReference type="GO" id="GO:0048870">
    <property type="term" value="P:cell motility"/>
    <property type="evidence" value="ECO:0007669"/>
    <property type="project" value="InterPro"/>
</dbReference>
<dbReference type="GO" id="GO:0008017">
    <property type="term" value="F:microtubule binding"/>
    <property type="evidence" value="ECO:0007669"/>
    <property type="project" value="InterPro"/>
</dbReference>
<gene>
    <name evidence="16" type="ORF">KQX54_016303</name>
</gene>
<feature type="domain" description="Growth arrest-specific protein 8" evidence="15">
    <location>
        <begin position="217"/>
        <end position="416"/>
    </location>
</feature>
<evidence type="ECO:0000256" key="11">
    <source>
        <dbReference type="ARBA" id="ARBA00023273"/>
    </source>
</evidence>
<organism evidence="16 17">
    <name type="scientific">Cotesia glomerata</name>
    <name type="common">Lepidopteran parasitic wasp</name>
    <name type="synonym">Apanteles glomeratus</name>
    <dbReference type="NCBI Taxonomy" id="32391"/>
    <lineage>
        <taxon>Eukaryota</taxon>
        <taxon>Metazoa</taxon>
        <taxon>Ecdysozoa</taxon>
        <taxon>Arthropoda</taxon>
        <taxon>Hexapoda</taxon>
        <taxon>Insecta</taxon>
        <taxon>Pterygota</taxon>
        <taxon>Neoptera</taxon>
        <taxon>Endopterygota</taxon>
        <taxon>Hymenoptera</taxon>
        <taxon>Apocrita</taxon>
        <taxon>Ichneumonoidea</taxon>
        <taxon>Braconidae</taxon>
        <taxon>Microgastrinae</taxon>
        <taxon>Cotesia</taxon>
    </lineage>
</organism>
<feature type="coiled-coil region" evidence="13">
    <location>
        <begin position="59"/>
        <end position="191"/>
    </location>
</feature>
<proteinExistence type="inferred from homology"/>
<keyword evidence="7" id="KW-0282">Flagellum</keyword>
<dbReference type="InterPro" id="IPR039308">
    <property type="entry name" value="GAS8"/>
</dbReference>
<dbReference type="Pfam" id="PF13851">
    <property type="entry name" value="GAS"/>
    <property type="match status" value="1"/>
</dbReference>
<sequence length="470" mass="55607">MGPKKAKAKTSDTVDGVDTSKMSREQLELYSHKILEEMEREREERNFFQLERDKLRTFWEITRNQLDEARATIRNKEREKEELAEKHDEEIKLYKQKVKHLMYEHHTNLSETKAEHMVALKLAQDDHNDQENELIKDKKELRKIQKENELAHINEIRLLKLKNAEEMSDMIKKFESEAMEMEQKYEQKLTSQYESLNLKHRMEISEIEERKNMQIANLIKNHEKAFLDMKNYYNDITINNLSLIQSLKEQMEVMKSSEERTKKQARESITENKKLTTDLKSSTEQVGELTRQLTNYEKDKLCLSNTKKKLAAVSKDYDNLKWENEVLEMRFEKCQKERDELHSRFVSSILELQQKTGLKNVLLEKKLDKLSEILEQREAQIGEVLAAAQLDPATTGQINQKFEDILNRKNTAIQDLQYDLAKACKAHDDLLMNYENKLQEYGIADSPLGQPLRSIRKKRNNRTDKILSNL</sequence>
<evidence type="ECO:0000259" key="15">
    <source>
        <dbReference type="Pfam" id="PF13851"/>
    </source>
</evidence>
<evidence type="ECO:0000256" key="2">
    <source>
        <dbReference type="ARBA" id="ARBA00004245"/>
    </source>
</evidence>
<keyword evidence="5" id="KW-0963">Cytoplasm</keyword>
<dbReference type="GO" id="GO:0005874">
    <property type="term" value="C:microtubule"/>
    <property type="evidence" value="ECO:0007669"/>
    <property type="project" value="UniProtKB-KW"/>
</dbReference>
<evidence type="ECO:0000256" key="6">
    <source>
        <dbReference type="ARBA" id="ARBA00022701"/>
    </source>
</evidence>
<evidence type="ECO:0000256" key="14">
    <source>
        <dbReference type="SAM" id="MobiDB-lite"/>
    </source>
</evidence>
<keyword evidence="9" id="KW-0969">Cilium</keyword>
<evidence type="ECO:0000256" key="5">
    <source>
        <dbReference type="ARBA" id="ARBA00022490"/>
    </source>
</evidence>
<evidence type="ECO:0000256" key="9">
    <source>
        <dbReference type="ARBA" id="ARBA00023069"/>
    </source>
</evidence>
<keyword evidence="11" id="KW-0966">Cell projection</keyword>
<dbReference type="InterPro" id="IPR025593">
    <property type="entry name" value="GAS8_dom"/>
</dbReference>
<keyword evidence="17" id="KW-1185">Reference proteome</keyword>
<comment type="subcellular location">
    <subcellularLocation>
        <location evidence="1">Cell projection</location>
        <location evidence="1">Cilium</location>
        <location evidence="1">Flagellum</location>
    </subcellularLocation>
    <subcellularLocation>
        <location evidence="2">Cytoplasm</location>
        <location evidence="2">Cytoskeleton</location>
    </subcellularLocation>
</comment>
<feature type="coiled-coil region" evidence="13">
    <location>
        <begin position="244"/>
        <end position="380"/>
    </location>
</feature>
<evidence type="ECO:0000313" key="17">
    <source>
        <dbReference type="Proteomes" id="UP000826195"/>
    </source>
</evidence>
<dbReference type="AlphaFoldDB" id="A0AAV7IPX3"/>
<dbReference type="GO" id="GO:0031267">
    <property type="term" value="F:small GTPase binding"/>
    <property type="evidence" value="ECO:0007669"/>
    <property type="project" value="InterPro"/>
</dbReference>
<reference evidence="16 17" key="1">
    <citation type="journal article" date="2021" name="J. Hered.">
        <title>A chromosome-level genome assembly of the parasitoid wasp, Cotesia glomerata (Hymenoptera: Braconidae).</title>
        <authorList>
            <person name="Pinto B.J."/>
            <person name="Weis J.J."/>
            <person name="Gamble T."/>
            <person name="Ode P.J."/>
            <person name="Paul R."/>
            <person name="Zaspel J.M."/>
        </authorList>
    </citation>
    <scope>NUCLEOTIDE SEQUENCE [LARGE SCALE GENOMIC DNA]</scope>
    <source>
        <strain evidence="16">CgM1</strain>
    </source>
</reference>
<evidence type="ECO:0000256" key="13">
    <source>
        <dbReference type="SAM" id="Coils"/>
    </source>
</evidence>
<keyword evidence="10" id="KW-0206">Cytoskeleton</keyword>
<evidence type="ECO:0000313" key="16">
    <source>
        <dbReference type="EMBL" id="KAH0555237.1"/>
    </source>
</evidence>
<evidence type="ECO:0000256" key="4">
    <source>
        <dbReference type="ARBA" id="ARBA00021301"/>
    </source>
</evidence>
<dbReference type="Proteomes" id="UP000826195">
    <property type="component" value="Unassembled WGS sequence"/>
</dbReference>
<dbReference type="GO" id="GO:0005794">
    <property type="term" value="C:Golgi apparatus"/>
    <property type="evidence" value="ECO:0007669"/>
    <property type="project" value="TreeGrafter"/>
</dbReference>
<evidence type="ECO:0000256" key="8">
    <source>
        <dbReference type="ARBA" id="ARBA00023054"/>
    </source>
</evidence>
<dbReference type="PANTHER" id="PTHR31543">
    <property type="entry name" value="DYNEIN REGULATORY COMPLEX SUBUNIT 4"/>
    <property type="match status" value="1"/>
</dbReference>
<protein>
    <recommendedName>
        <fullName evidence="4">Dynein regulatory complex subunit 4</fullName>
    </recommendedName>
    <alternativeName>
        <fullName evidence="12">Growth arrest-specific protein 8</fullName>
    </alternativeName>
</protein>
<dbReference type="GO" id="GO:0031514">
    <property type="term" value="C:motile cilium"/>
    <property type="evidence" value="ECO:0007669"/>
    <property type="project" value="UniProtKB-SubCell"/>
</dbReference>
<dbReference type="EMBL" id="JAHXZJ010001119">
    <property type="protein sequence ID" value="KAH0555237.1"/>
    <property type="molecule type" value="Genomic_DNA"/>
</dbReference>
<evidence type="ECO:0000256" key="3">
    <source>
        <dbReference type="ARBA" id="ARBA00009859"/>
    </source>
</evidence>
<evidence type="ECO:0000256" key="7">
    <source>
        <dbReference type="ARBA" id="ARBA00022846"/>
    </source>
</evidence>
<comment type="caution">
    <text evidence="16">The sequence shown here is derived from an EMBL/GenBank/DDBJ whole genome shotgun (WGS) entry which is preliminary data.</text>
</comment>
<evidence type="ECO:0000256" key="1">
    <source>
        <dbReference type="ARBA" id="ARBA00004230"/>
    </source>
</evidence>
<accession>A0AAV7IPX3</accession>
<name>A0AAV7IPX3_COTGL</name>
<feature type="region of interest" description="Disordered" evidence="14">
    <location>
        <begin position="1"/>
        <end position="20"/>
    </location>
</feature>
<keyword evidence="6" id="KW-0493">Microtubule</keyword>
<evidence type="ECO:0000256" key="10">
    <source>
        <dbReference type="ARBA" id="ARBA00023212"/>
    </source>
</evidence>
<comment type="similarity">
    <text evidence="3">Belongs to the DRC4 family.</text>
</comment>
<evidence type="ECO:0000256" key="12">
    <source>
        <dbReference type="ARBA" id="ARBA00031568"/>
    </source>
</evidence>
<keyword evidence="8 13" id="KW-0175">Coiled coil</keyword>